<accession>A0A087EAP2</accession>
<evidence type="ECO:0000313" key="2">
    <source>
        <dbReference type="EMBL" id="KFJ04843.1"/>
    </source>
</evidence>
<name>A0A087EAP2_9BIFI</name>
<gene>
    <name evidence="2" type="ORF">THER5_1951</name>
</gene>
<proteinExistence type="predicted"/>
<evidence type="ECO:0000313" key="3">
    <source>
        <dbReference type="Proteomes" id="UP000029003"/>
    </source>
</evidence>
<dbReference type="AlphaFoldDB" id="A0A087EAP2"/>
<protein>
    <submittedName>
        <fullName evidence="2">Uncharacterized protein</fullName>
    </submittedName>
</protein>
<feature type="compositionally biased region" description="Basic and acidic residues" evidence="1">
    <location>
        <begin position="57"/>
        <end position="69"/>
    </location>
</feature>
<sequence>MTHTPDYQAQRGQREPRTRARQTPRVPRTGFTRASHTLGMPDTGLTRSPRCGALTGTDRHDGNPAKRAESASAILRKIPPIRSAARKLSTGQTVVVQRVITVMHISVRRRCRREIPPVSFLV</sequence>
<feature type="compositionally biased region" description="Polar residues" evidence="1">
    <location>
        <begin position="1"/>
        <end position="11"/>
    </location>
</feature>
<organism evidence="2 3">
    <name type="scientific">Bifidobacterium thermacidophilum subsp. thermacidophilum</name>
    <dbReference type="NCBI Taxonomy" id="79262"/>
    <lineage>
        <taxon>Bacteria</taxon>
        <taxon>Bacillati</taxon>
        <taxon>Actinomycetota</taxon>
        <taxon>Actinomycetes</taxon>
        <taxon>Bifidobacteriales</taxon>
        <taxon>Bifidobacteriaceae</taxon>
        <taxon>Bifidobacterium</taxon>
    </lineage>
</organism>
<comment type="caution">
    <text evidence="2">The sequence shown here is derived from an EMBL/GenBank/DDBJ whole genome shotgun (WGS) entry which is preliminary data.</text>
</comment>
<dbReference type="Proteomes" id="UP000029003">
    <property type="component" value="Unassembled WGS sequence"/>
</dbReference>
<dbReference type="EMBL" id="JGZT01000001">
    <property type="protein sequence ID" value="KFJ04843.1"/>
    <property type="molecule type" value="Genomic_DNA"/>
</dbReference>
<feature type="region of interest" description="Disordered" evidence="1">
    <location>
        <begin position="1"/>
        <end position="70"/>
    </location>
</feature>
<evidence type="ECO:0000256" key="1">
    <source>
        <dbReference type="SAM" id="MobiDB-lite"/>
    </source>
</evidence>
<reference evidence="2 3" key="1">
    <citation type="submission" date="2014-03" db="EMBL/GenBank/DDBJ databases">
        <title>Genomics of Bifidobacteria.</title>
        <authorList>
            <person name="Ventura M."/>
            <person name="Milani C."/>
            <person name="Lugli G.A."/>
        </authorList>
    </citation>
    <scope>NUCLEOTIDE SEQUENCE [LARGE SCALE GENOMIC DNA]</scope>
    <source>
        <strain evidence="2 3">LMG 21395</strain>
    </source>
</reference>